<keyword evidence="2" id="KW-1185">Reference proteome</keyword>
<reference evidence="1 2" key="1">
    <citation type="submission" date="2019-03" db="EMBL/GenBank/DDBJ databases">
        <title>Genomic Encyclopedia of Type Strains, Phase IV (KMG-IV): sequencing the most valuable type-strain genomes for metagenomic binning, comparative biology and taxonomic classification.</title>
        <authorList>
            <person name="Goeker M."/>
        </authorList>
    </citation>
    <scope>NUCLEOTIDE SEQUENCE [LARGE SCALE GENOMIC DNA]</scope>
    <source>
        <strain evidence="1 2">DSM 22958</strain>
    </source>
</reference>
<evidence type="ECO:0000313" key="2">
    <source>
        <dbReference type="Proteomes" id="UP000294881"/>
    </source>
</evidence>
<sequence length="181" mass="19831">MMTDQDPAPFLSHVVRVSDVPRAGLRVTIEADEASRARIASAYDLVALPKLTATFTLAGNARRLKLKGQVRAEVRQTCVVSLEAFDSQIDERFELTFSEDVPEEGAAMQNEDDGFSRREDPEPIVNDRIDLGVLAAEYLALALDPWPRKPGVSFAWTEDAGEPSPFAALKRLRNGESGGDS</sequence>
<dbReference type="AlphaFoldDB" id="A0A4R2GVK5"/>
<comment type="caution">
    <text evidence="1">The sequence shown here is derived from an EMBL/GenBank/DDBJ whole genome shotgun (WGS) entry which is preliminary data.</text>
</comment>
<gene>
    <name evidence="1" type="ORF">EV666_104129</name>
</gene>
<protein>
    <submittedName>
        <fullName evidence="1">Uncharacterized protein DUF177 involved in 23S rRNA accumulation</fullName>
    </submittedName>
</protein>
<accession>A0A4R2GVK5</accession>
<organism evidence="1 2">
    <name type="scientific">Camelimonas lactis</name>
    <dbReference type="NCBI Taxonomy" id="659006"/>
    <lineage>
        <taxon>Bacteria</taxon>
        <taxon>Pseudomonadati</taxon>
        <taxon>Pseudomonadota</taxon>
        <taxon>Alphaproteobacteria</taxon>
        <taxon>Hyphomicrobiales</taxon>
        <taxon>Chelatococcaceae</taxon>
        <taxon>Camelimonas</taxon>
    </lineage>
</organism>
<dbReference type="EMBL" id="SLWL01000004">
    <property type="protein sequence ID" value="TCO14176.1"/>
    <property type="molecule type" value="Genomic_DNA"/>
</dbReference>
<dbReference type="Proteomes" id="UP000294881">
    <property type="component" value="Unassembled WGS sequence"/>
</dbReference>
<name>A0A4R2GVK5_9HYPH</name>
<dbReference type="Pfam" id="PF02620">
    <property type="entry name" value="YceD"/>
    <property type="match status" value="1"/>
</dbReference>
<evidence type="ECO:0000313" key="1">
    <source>
        <dbReference type="EMBL" id="TCO14176.1"/>
    </source>
</evidence>
<proteinExistence type="predicted"/>
<dbReference type="InterPro" id="IPR003772">
    <property type="entry name" value="YceD"/>
</dbReference>